<feature type="domain" description="PucR C-terminal helix-turn-helix" evidence="3">
    <location>
        <begin position="347"/>
        <end position="403"/>
    </location>
</feature>
<dbReference type="Pfam" id="PF13556">
    <property type="entry name" value="HTH_30"/>
    <property type="match status" value="1"/>
</dbReference>
<evidence type="ECO:0000259" key="4">
    <source>
        <dbReference type="Pfam" id="PF14361"/>
    </source>
</evidence>
<protein>
    <submittedName>
        <fullName evidence="6">PucR family transcriptional regulator</fullName>
    </submittedName>
</protein>
<accession>A0A4Q4Z9F3</accession>
<dbReference type="PANTHER" id="PTHR33744">
    <property type="entry name" value="CARBOHYDRATE DIACID REGULATOR"/>
    <property type="match status" value="1"/>
</dbReference>
<evidence type="ECO:0000259" key="5">
    <source>
        <dbReference type="Pfam" id="PF17853"/>
    </source>
</evidence>
<proteinExistence type="inferred from homology"/>
<dbReference type="EMBL" id="SDKM01000023">
    <property type="protein sequence ID" value="RYP84483.1"/>
    <property type="molecule type" value="Genomic_DNA"/>
</dbReference>
<dbReference type="Pfam" id="PF17853">
    <property type="entry name" value="GGDEF_2"/>
    <property type="match status" value="1"/>
</dbReference>
<dbReference type="InterPro" id="IPR025736">
    <property type="entry name" value="PucR_C-HTH_dom"/>
</dbReference>
<dbReference type="InterPro" id="IPR042070">
    <property type="entry name" value="PucR_C-HTH_sf"/>
</dbReference>
<dbReference type="InterPro" id="IPR025751">
    <property type="entry name" value="RsbRD_N_dom"/>
</dbReference>
<organism evidence="6 7">
    <name type="scientific">Nocardioides guangzhouensis</name>
    <dbReference type="NCBI Taxonomy" id="2497878"/>
    <lineage>
        <taxon>Bacteria</taxon>
        <taxon>Bacillati</taxon>
        <taxon>Actinomycetota</taxon>
        <taxon>Actinomycetes</taxon>
        <taxon>Propionibacteriales</taxon>
        <taxon>Nocardioidaceae</taxon>
        <taxon>Nocardioides</taxon>
    </lineage>
</organism>
<evidence type="ECO:0000313" key="7">
    <source>
        <dbReference type="Proteomes" id="UP000295198"/>
    </source>
</evidence>
<keyword evidence="7" id="KW-1185">Reference proteome</keyword>
<dbReference type="OrthoDB" id="5241664at2"/>
<feature type="region of interest" description="Disordered" evidence="2">
    <location>
        <begin position="1"/>
        <end position="24"/>
    </location>
</feature>
<evidence type="ECO:0000256" key="1">
    <source>
        <dbReference type="ARBA" id="ARBA00006754"/>
    </source>
</evidence>
<reference evidence="6 7" key="1">
    <citation type="submission" date="2019-01" db="EMBL/GenBank/DDBJ databases">
        <title>Nocardioides guangzhouensis sp. nov., an actinobacterium isolated from soil.</title>
        <authorList>
            <person name="Fu Y."/>
            <person name="Cai Y."/>
            <person name="Lin Z."/>
            <person name="Chen P."/>
        </authorList>
    </citation>
    <scope>NUCLEOTIDE SEQUENCE [LARGE SCALE GENOMIC DNA]</scope>
    <source>
        <strain evidence="6 7">130</strain>
    </source>
</reference>
<comment type="caution">
    <text evidence="6">The sequence shown here is derived from an EMBL/GenBank/DDBJ whole genome shotgun (WGS) entry which is preliminary data.</text>
</comment>
<sequence length="423" mass="45095">MRVTEQDGPISGPQAGTNVEPPAGDESWLLRAAEQASNDAGGVSGEFLGDYLPMLAAAATLGQFPVRAQIEAVRVQGRRASEQGVSVGQGIDLYLSAARRVWSELPAIIRERDNKAVRAAASAVLQVVDDAVASFAEGHAEAGREMVRREETLRRELVEDLLRGDAHLSELVGRAEPFGLDLTRAHQVALAQPGQRLSSIAAATSALERVVLDRFGDRDVLVATKDGLVVVLALAAATGAPGTSDGLGTTGDLGKLVYRELSRLKRGSPWRVAVGRAHPGAYGIARSYEEAREGLTMAMRMQLDTPIVETRDLLTYRVLSRDQPALVDLVESVLHPLHQARGGAEPLVATLATYFDCGCVATTAAARLHLSVRAVTYRLDRVKTLTGFDPMDPAHRFTLHAAVLGAKLLGWPERSSSSPSAGP</sequence>
<name>A0A4Q4Z9F3_9ACTN</name>
<comment type="similarity">
    <text evidence="1">Belongs to the CdaR family.</text>
</comment>
<feature type="domain" description="RsbT co-antagonist protein RsbRD N-terminal" evidence="4">
    <location>
        <begin position="55"/>
        <end position="154"/>
    </location>
</feature>
<dbReference type="InterPro" id="IPR041522">
    <property type="entry name" value="CdaR_GGDEF"/>
</dbReference>
<dbReference type="RefSeq" id="WP_134718998.1">
    <property type="nucleotide sequence ID" value="NZ_SDKM01000023.1"/>
</dbReference>
<dbReference type="Proteomes" id="UP000295198">
    <property type="component" value="Unassembled WGS sequence"/>
</dbReference>
<evidence type="ECO:0000313" key="6">
    <source>
        <dbReference type="EMBL" id="RYP84483.1"/>
    </source>
</evidence>
<dbReference type="Pfam" id="PF14361">
    <property type="entry name" value="RsbRD_N"/>
    <property type="match status" value="1"/>
</dbReference>
<dbReference type="InterPro" id="IPR051448">
    <property type="entry name" value="CdaR-like_regulators"/>
</dbReference>
<dbReference type="AlphaFoldDB" id="A0A4Q4Z9F3"/>
<feature type="domain" description="CdaR GGDEF-like" evidence="5">
    <location>
        <begin position="164"/>
        <end position="296"/>
    </location>
</feature>
<dbReference type="PANTHER" id="PTHR33744:SF1">
    <property type="entry name" value="DNA-BINDING TRANSCRIPTIONAL ACTIVATOR ADER"/>
    <property type="match status" value="1"/>
</dbReference>
<evidence type="ECO:0000259" key="3">
    <source>
        <dbReference type="Pfam" id="PF13556"/>
    </source>
</evidence>
<evidence type="ECO:0000256" key="2">
    <source>
        <dbReference type="SAM" id="MobiDB-lite"/>
    </source>
</evidence>
<dbReference type="Gene3D" id="1.10.10.2840">
    <property type="entry name" value="PucR C-terminal helix-turn-helix domain"/>
    <property type="match status" value="1"/>
</dbReference>
<gene>
    <name evidence="6" type="ORF">EKO23_15815</name>
</gene>